<evidence type="ECO:0000256" key="4">
    <source>
        <dbReference type="PIRNR" id="PIRNR006078"/>
    </source>
</evidence>
<evidence type="ECO:0000256" key="1">
    <source>
        <dbReference type="ARBA" id="ARBA00006284"/>
    </source>
</evidence>
<dbReference type="InterPro" id="IPR036129">
    <property type="entry name" value="Glycerate_kinase_sf"/>
</dbReference>
<evidence type="ECO:0000313" key="5">
    <source>
        <dbReference type="EMBL" id="OPX55091.1"/>
    </source>
</evidence>
<dbReference type="PANTHER" id="PTHR21599:SF0">
    <property type="entry name" value="GLYCERATE KINASE"/>
    <property type="match status" value="1"/>
</dbReference>
<dbReference type="STRING" id="64969.SAMN02745127_01307"/>
<dbReference type="Pfam" id="PF02595">
    <property type="entry name" value="Gly_kinase"/>
    <property type="match status" value="1"/>
</dbReference>
<organism evidence="5 6">
    <name type="scientific">Oceanospirillum multiglobuliferum</name>
    <dbReference type="NCBI Taxonomy" id="64969"/>
    <lineage>
        <taxon>Bacteria</taxon>
        <taxon>Pseudomonadati</taxon>
        <taxon>Pseudomonadota</taxon>
        <taxon>Gammaproteobacteria</taxon>
        <taxon>Oceanospirillales</taxon>
        <taxon>Oceanospirillaceae</taxon>
        <taxon>Oceanospirillum</taxon>
    </lineage>
</organism>
<dbReference type="PANTHER" id="PTHR21599">
    <property type="entry name" value="GLYCERATE KINASE"/>
    <property type="match status" value="1"/>
</dbReference>
<dbReference type="SUPFAM" id="SSF110738">
    <property type="entry name" value="Glycerate kinase I"/>
    <property type="match status" value="1"/>
</dbReference>
<dbReference type="OrthoDB" id="9774290at2"/>
<comment type="caution">
    <text evidence="5">The sequence shown here is derived from an EMBL/GenBank/DDBJ whole genome shotgun (WGS) entry which is preliminary data.</text>
</comment>
<dbReference type="GO" id="GO:0031388">
    <property type="term" value="P:organic acid phosphorylation"/>
    <property type="evidence" value="ECO:0007669"/>
    <property type="project" value="UniProtKB-UniRule"/>
</dbReference>
<evidence type="ECO:0000256" key="2">
    <source>
        <dbReference type="ARBA" id="ARBA00022679"/>
    </source>
</evidence>
<dbReference type="GO" id="GO:0008887">
    <property type="term" value="F:glycerate kinase activity"/>
    <property type="evidence" value="ECO:0007669"/>
    <property type="project" value="UniProtKB-UniRule"/>
</dbReference>
<evidence type="ECO:0000256" key="3">
    <source>
        <dbReference type="ARBA" id="ARBA00022777"/>
    </source>
</evidence>
<dbReference type="Gene3D" id="3.90.1510.10">
    <property type="entry name" value="Glycerate kinase, domain 2"/>
    <property type="match status" value="1"/>
</dbReference>
<dbReference type="Proteomes" id="UP000191418">
    <property type="component" value="Unassembled WGS sequence"/>
</dbReference>
<protein>
    <submittedName>
        <fullName evidence="5">Glycerate kinase</fullName>
    </submittedName>
</protein>
<proteinExistence type="inferred from homology"/>
<reference evidence="5 6" key="1">
    <citation type="submission" date="2017-01" db="EMBL/GenBank/DDBJ databases">
        <title>Genome Sequencing of a Marine Spirillum, Oceanospirillum multiglobuliferum ATCC 33336, from Japan.</title>
        <authorList>
            <person name="Carney J.G."/>
            <person name="Trachtenberg A.M."/>
            <person name="Rheaume B.A."/>
            <person name="Linnane J.D."/>
            <person name="Pitts N.L."/>
            <person name="Mykles D.L."/>
            <person name="Maclea K.S."/>
        </authorList>
    </citation>
    <scope>NUCLEOTIDE SEQUENCE [LARGE SCALE GENOMIC DNA]</scope>
    <source>
        <strain evidence="5 6">ATCC 33336</strain>
    </source>
</reference>
<gene>
    <name evidence="5" type="ORF">BTE48_10695</name>
</gene>
<name>A0A1T4P0P6_9GAMM</name>
<keyword evidence="6" id="KW-1185">Reference proteome</keyword>
<dbReference type="InterPro" id="IPR004381">
    <property type="entry name" value="Glycerate_kinase"/>
</dbReference>
<dbReference type="NCBIfam" id="TIGR00045">
    <property type="entry name" value="glycerate kinase"/>
    <property type="match status" value="1"/>
</dbReference>
<comment type="similarity">
    <text evidence="1 4">Belongs to the glycerate kinase type-1 family.</text>
</comment>
<accession>A0A1T4P0P6</accession>
<dbReference type="Gene3D" id="3.40.50.10350">
    <property type="entry name" value="Glycerate kinase, domain 1"/>
    <property type="match status" value="1"/>
</dbReference>
<dbReference type="RefSeq" id="WP_078744930.1">
    <property type="nucleotide sequence ID" value="NZ_FUXG01000007.1"/>
</dbReference>
<evidence type="ECO:0000313" key="6">
    <source>
        <dbReference type="Proteomes" id="UP000191418"/>
    </source>
</evidence>
<keyword evidence="2 4" id="KW-0808">Transferase</keyword>
<dbReference type="InterPro" id="IPR018197">
    <property type="entry name" value="Glycerate_kinase_RE-like"/>
</dbReference>
<dbReference type="InterPro" id="IPR018193">
    <property type="entry name" value="Glyc_kinase_flavodox-like_fold"/>
</dbReference>
<keyword evidence="3 4" id="KW-0418">Kinase</keyword>
<dbReference type="PIRSF" id="PIRSF006078">
    <property type="entry name" value="GlxK"/>
    <property type="match status" value="1"/>
</dbReference>
<dbReference type="EMBL" id="MTSM01000013">
    <property type="protein sequence ID" value="OPX55091.1"/>
    <property type="molecule type" value="Genomic_DNA"/>
</dbReference>
<sequence>MNILIAPDSFKDSLSALEVAEAIQVGLHKCLPNAKYQLLPMADGGEGSCAALVAATQGELVRCEVSGPLGLTCQSFYGLLGQTEGEAKVAVIEMAAAAGLELLSAEQRNPWITTTYGVGELVLKALDQGVRQFVICLGGSATNDAGVGFLQALGACFYDRNHQPLALGGGVLSRLEYIDLSGLDPRLSECQFDVACDVDNPLLGQRGATMVYSAQKGADHEMQQQLEAGLEHFSKKVFSQTGINIADAEGAGAAGGLGAAFLGFLNTRMHRGVELILRYSKFDEHCKNVDWVITGEGRIDAQSCFGKTPVGVARAAKKHGAKVIALAGGLGSGYESVYTEGIDAVFSITQGVCSLEDALEQAQANMIGTARNIAAVIQISNSRNNMDN</sequence>
<dbReference type="AlphaFoldDB" id="A0A1T4P0P6"/>